<proteinExistence type="predicted"/>
<gene>
    <name evidence="1" type="ORF">CTOB1V02_LOCUS10682</name>
</gene>
<dbReference type="AlphaFoldDB" id="A0A7R8WPJ6"/>
<dbReference type="GO" id="GO:0004252">
    <property type="term" value="F:serine-type endopeptidase activity"/>
    <property type="evidence" value="ECO:0007669"/>
    <property type="project" value="InterPro"/>
</dbReference>
<dbReference type="SUPFAM" id="SSF50494">
    <property type="entry name" value="Trypsin-like serine proteases"/>
    <property type="match status" value="1"/>
</dbReference>
<dbReference type="Gene3D" id="2.40.10.10">
    <property type="entry name" value="Trypsin-like serine proteases"/>
    <property type="match status" value="1"/>
</dbReference>
<dbReference type="InterPro" id="IPR018114">
    <property type="entry name" value="TRYPSIN_HIS"/>
</dbReference>
<dbReference type="Pfam" id="PF00089">
    <property type="entry name" value="Trypsin"/>
    <property type="match status" value="1"/>
</dbReference>
<reference evidence="1" key="1">
    <citation type="submission" date="2020-11" db="EMBL/GenBank/DDBJ databases">
        <authorList>
            <person name="Tran Van P."/>
        </authorList>
    </citation>
    <scope>NUCLEOTIDE SEQUENCE</scope>
</reference>
<protein>
    <submittedName>
        <fullName evidence="1">Uncharacterized protein</fullName>
    </submittedName>
</protein>
<organism evidence="1">
    <name type="scientific">Cyprideis torosa</name>
    <dbReference type="NCBI Taxonomy" id="163714"/>
    <lineage>
        <taxon>Eukaryota</taxon>
        <taxon>Metazoa</taxon>
        <taxon>Ecdysozoa</taxon>
        <taxon>Arthropoda</taxon>
        <taxon>Crustacea</taxon>
        <taxon>Oligostraca</taxon>
        <taxon>Ostracoda</taxon>
        <taxon>Podocopa</taxon>
        <taxon>Podocopida</taxon>
        <taxon>Cytherocopina</taxon>
        <taxon>Cytheroidea</taxon>
        <taxon>Cytherideidae</taxon>
        <taxon>Cyprideis</taxon>
    </lineage>
</organism>
<dbReference type="EMBL" id="OB665248">
    <property type="protein sequence ID" value="CAD7232856.1"/>
    <property type="molecule type" value="Genomic_DNA"/>
</dbReference>
<accession>A0A7R8WPJ6</accession>
<dbReference type="InterPro" id="IPR009003">
    <property type="entry name" value="Peptidase_S1_PA"/>
</dbReference>
<dbReference type="PANTHER" id="PTHR24258:SF140">
    <property type="entry name" value="BCDNA.GH08420-RELATED"/>
    <property type="match status" value="1"/>
</dbReference>
<dbReference type="InterPro" id="IPR043504">
    <property type="entry name" value="Peptidase_S1_PA_chymotrypsin"/>
</dbReference>
<dbReference type="PANTHER" id="PTHR24258">
    <property type="entry name" value="SERINE PROTEASE-RELATED"/>
    <property type="match status" value="1"/>
</dbReference>
<dbReference type="InterPro" id="IPR001254">
    <property type="entry name" value="Trypsin_dom"/>
</dbReference>
<sequence length="190" mass="21330">MEFTVSFLFLFLPSIVEPQQGIIDNAVSSPFSSAFLHHDHIRNDFGCDCMEYWTCVMSGGTPYSYCPTGELCCITPLNASPLSLSTLRRKGENCGRKGRNSGRQGKAEMAEWPWHGAILEKPEDLYVCGASLLRKRWVLTAAHCVDDYLVRVQPPSEVLKVRLGEYDVSSTSEPFRHEARVLPRGNPFQT</sequence>
<name>A0A7R8WPJ6_9CRUS</name>
<evidence type="ECO:0000313" key="1">
    <source>
        <dbReference type="EMBL" id="CAD7232856.1"/>
    </source>
</evidence>
<dbReference type="PROSITE" id="PS00134">
    <property type="entry name" value="TRYPSIN_HIS"/>
    <property type="match status" value="1"/>
</dbReference>
<dbReference type="OrthoDB" id="5918597at2759"/>
<dbReference type="GO" id="GO:0006508">
    <property type="term" value="P:proteolysis"/>
    <property type="evidence" value="ECO:0007669"/>
    <property type="project" value="InterPro"/>
</dbReference>